<dbReference type="GO" id="GO:0005524">
    <property type="term" value="F:ATP binding"/>
    <property type="evidence" value="ECO:0007669"/>
    <property type="project" value="UniProtKB-KW"/>
</dbReference>
<keyword evidence="1" id="KW-0813">Transport</keyword>
<organism evidence="5 6">
    <name type="scientific">Mesorhizobium hungaricum</name>
    <dbReference type="NCBI Taxonomy" id="1566387"/>
    <lineage>
        <taxon>Bacteria</taxon>
        <taxon>Pseudomonadati</taxon>
        <taxon>Pseudomonadota</taxon>
        <taxon>Alphaproteobacteria</taxon>
        <taxon>Hyphomicrobiales</taxon>
        <taxon>Phyllobacteriaceae</taxon>
        <taxon>Mesorhizobium</taxon>
    </lineage>
</organism>
<dbReference type="STRING" id="1566387.QV13_00700"/>
<dbReference type="PANTHER" id="PTHR45772">
    <property type="entry name" value="CONSERVED COMPONENT OF ABC TRANSPORTER FOR NATURAL AMINO ACIDS-RELATED"/>
    <property type="match status" value="1"/>
</dbReference>
<keyword evidence="2" id="KW-0547">Nucleotide-binding</keyword>
<dbReference type="AlphaFoldDB" id="A0A1C2EES9"/>
<dbReference type="EMBL" id="MDEO01000017">
    <property type="protein sequence ID" value="OCX25341.1"/>
    <property type="molecule type" value="Genomic_DNA"/>
</dbReference>
<dbReference type="SUPFAM" id="SSF52540">
    <property type="entry name" value="P-loop containing nucleoside triphosphate hydrolases"/>
    <property type="match status" value="1"/>
</dbReference>
<evidence type="ECO:0000313" key="5">
    <source>
        <dbReference type="EMBL" id="OCX25341.1"/>
    </source>
</evidence>
<evidence type="ECO:0000256" key="2">
    <source>
        <dbReference type="ARBA" id="ARBA00022741"/>
    </source>
</evidence>
<dbReference type="InterPro" id="IPR051120">
    <property type="entry name" value="ABC_AA/LPS_Transport"/>
</dbReference>
<sequence length="261" mass="28010">MNALLEVENATMRFGGLVALNDISFSVGRGEVLAVIGPNGAGKSTLFNVVTGVYRPTSGRVRFDGSDITGHPAHDVVARGVGRTFQTSRLFSDLSVLDNVIIGMHTRTGTGVLGALFLPGASRREMAACVEKAEALLKAGSGDLFEQRYRLAGTLAQADRRRLEIARALASEPKLLLLDEPSVGMDEIETDALIADIARLKRERADLSVILIEHDMRVVEAFPHQVICIDYGSKIAEGDFAAVKADPRVQEAYLGKAAVHA</sequence>
<dbReference type="GO" id="GO:0005886">
    <property type="term" value="C:plasma membrane"/>
    <property type="evidence" value="ECO:0007669"/>
    <property type="project" value="TreeGrafter"/>
</dbReference>
<dbReference type="CDD" id="cd03219">
    <property type="entry name" value="ABC_Mj1267_LivG_branched"/>
    <property type="match status" value="1"/>
</dbReference>
<comment type="caution">
    <text evidence="5">The sequence shown here is derived from an EMBL/GenBank/DDBJ whole genome shotgun (WGS) entry which is preliminary data.</text>
</comment>
<gene>
    <name evidence="5" type="ORF">QV13_00700</name>
</gene>
<feature type="domain" description="ABC transporter" evidence="4">
    <location>
        <begin position="5"/>
        <end position="256"/>
    </location>
</feature>
<proteinExistence type="predicted"/>
<dbReference type="Pfam" id="PF00005">
    <property type="entry name" value="ABC_tran"/>
    <property type="match status" value="1"/>
</dbReference>
<dbReference type="InterPro" id="IPR003593">
    <property type="entry name" value="AAA+_ATPase"/>
</dbReference>
<accession>A0A1C2EES9</accession>
<reference evidence="5 6" key="1">
    <citation type="submission" date="2016-08" db="EMBL/GenBank/DDBJ databases">
        <title>Whole genome sequence of Mesorhizobium sp. strain UASWS1009 isolated from industrial sewage.</title>
        <authorList>
            <person name="Crovadore J."/>
            <person name="Calmin G."/>
            <person name="Chablais R."/>
            <person name="Cochard B."/>
            <person name="Lefort F."/>
        </authorList>
    </citation>
    <scope>NUCLEOTIDE SEQUENCE [LARGE SCALE GENOMIC DNA]</scope>
    <source>
        <strain evidence="5 6">UASWS1009</strain>
    </source>
</reference>
<evidence type="ECO:0000259" key="4">
    <source>
        <dbReference type="PROSITE" id="PS50893"/>
    </source>
</evidence>
<evidence type="ECO:0000256" key="3">
    <source>
        <dbReference type="ARBA" id="ARBA00022840"/>
    </source>
</evidence>
<protein>
    <submittedName>
        <fullName evidence="5">ABC transporter ATP-binding protein</fullName>
    </submittedName>
</protein>
<dbReference type="GO" id="GO:0016887">
    <property type="term" value="F:ATP hydrolysis activity"/>
    <property type="evidence" value="ECO:0007669"/>
    <property type="project" value="InterPro"/>
</dbReference>
<keyword evidence="3 5" id="KW-0067">ATP-binding</keyword>
<keyword evidence="6" id="KW-1185">Reference proteome</keyword>
<dbReference type="InterPro" id="IPR003439">
    <property type="entry name" value="ABC_transporter-like_ATP-bd"/>
</dbReference>
<dbReference type="Pfam" id="PF12399">
    <property type="entry name" value="BCA_ABC_TP_C"/>
    <property type="match status" value="1"/>
</dbReference>
<dbReference type="PROSITE" id="PS50893">
    <property type="entry name" value="ABC_TRANSPORTER_2"/>
    <property type="match status" value="1"/>
</dbReference>
<dbReference type="InterPro" id="IPR027417">
    <property type="entry name" value="P-loop_NTPase"/>
</dbReference>
<dbReference type="FunFam" id="3.40.50.300:FF:000421">
    <property type="entry name" value="Branched-chain amino acid ABC transporter ATP-binding protein"/>
    <property type="match status" value="1"/>
</dbReference>
<dbReference type="Proteomes" id="UP000094412">
    <property type="component" value="Unassembled WGS sequence"/>
</dbReference>
<dbReference type="Gene3D" id="3.40.50.300">
    <property type="entry name" value="P-loop containing nucleotide triphosphate hydrolases"/>
    <property type="match status" value="1"/>
</dbReference>
<dbReference type="InterPro" id="IPR032823">
    <property type="entry name" value="BCA_ABC_TP_C"/>
</dbReference>
<evidence type="ECO:0000313" key="6">
    <source>
        <dbReference type="Proteomes" id="UP000094412"/>
    </source>
</evidence>
<dbReference type="SMART" id="SM00382">
    <property type="entry name" value="AAA"/>
    <property type="match status" value="1"/>
</dbReference>
<evidence type="ECO:0000256" key="1">
    <source>
        <dbReference type="ARBA" id="ARBA00022448"/>
    </source>
</evidence>
<dbReference type="RefSeq" id="WP_024922117.1">
    <property type="nucleotide sequence ID" value="NZ_MDEO01000017.1"/>
</dbReference>
<name>A0A1C2EES9_9HYPH</name>